<keyword evidence="5" id="KW-0813">Transport</keyword>
<evidence type="ECO:0000313" key="7">
    <source>
        <dbReference type="EMBL" id="KAJ4864056.1"/>
    </source>
</evidence>
<evidence type="ECO:0000256" key="1">
    <source>
        <dbReference type="ARBA" id="ARBA00004141"/>
    </source>
</evidence>
<dbReference type="Proteomes" id="UP001140511">
    <property type="component" value="Unassembled WGS sequence"/>
</dbReference>
<feature type="transmembrane region" description="Helical" evidence="5">
    <location>
        <begin position="153"/>
        <end position="179"/>
    </location>
</feature>
<name>A0A9W9EC77_9HYPO</name>
<keyword evidence="5" id="KW-0186">Copper</keyword>
<evidence type="ECO:0000313" key="8">
    <source>
        <dbReference type="Proteomes" id="UP001140511"/>
    </source>
</evidence>
<dbReference type="GO" id="GO:0005886">
    <property type="term" value="C:plasma membrane"/>
    <property type="evidence" value="ECO:0007669"/>
    <property type="project" value="TreeGrafter"/>
</dbReference>
<reference evidence="7" key="1">
    <citation type="submission" date="2022-09" db="EMBL/GenBank/DDBJ databases">
        <title>Chromosome-level assembly of Trichoderma breve T069, a fungus used in development of biopesticide product.</title>
        <authorList>
            <person name="Lin R."/>
            <person name="Liu T."/>
        </authorList>
    </citation>
    <scope>NUCLEOTIDE SEQUENCE</scope>
    <source>
        <strain evidence="7">T069</strain>
    </source>
</reference>
<keyword evidence="5" id="KW-0187">Copper transport</keyword>
<dbReference type="PANTHER" id="PTHR12483:SF27">
    <property type="entry name" value="COPPER TRANSPORT PROTEIN CTR1"/>
    <property type="match status" value="1"/>
</dbReference>
<organism evidence="7 8">
    <name type="scientific">Trichoderma breve</name>
    <dbReference type="NCBI Taxonomy" id="2034170"/>
    <lineage>
        <taxon>Eukaryota</taxon>
        <taxon>Fungi</taxon>
        <taxon>Dikarya</taxon>
        <taxon>Ascomycota</taxon>
        <taxon>Pezizomycotina</taxon>
        <taxon>Sordariomycetes</taxon>
        <taxon>Hypocreomycetidae</taxon>
        <taxon>Hypocreales</taxon>
        <taxon>Hypocreaceae</taxon>
        <taxon>Trichoderma</taxon>
    </lineage>
</organism>
<comment type="subcellular location">
    <subcellularLocation>
        <location evidence="1 5">Membrane</location>
        <topology evidence="1 5">Multi-pass membrane protein</topology>
    </subcellularLocation>
</comment>
<feature type="region of interest" description="Disordered" evidence="6">
    <location>
        <begin position="90"/>
        <end position="117"/>
    </location>
</feature>
<comment type="caution">
    <text evidence="7">The sequence shown here is derived from an EMBL/GenBank/DDBJ whole genome shotgun (WGS) entry which is preliminary data.</text>
</comment>
<sequence length="201" mass="22637">MGMSSAFSTNIRVTLFFTEWTTTTAAAYVATIIFLFCLTLFNRFLGALRFQTERTWSGQTRSRNLLSTPPIGRNRRALFKAKASPIPTYILRQSNPEGDPLTSEESGDEWSTGRDQSDKRMSIRKIFGNWQPSAPWSLKKDGIRAIMEFTRALIGYLLMLAVMTFNIGIFLAILIGILVGELIFGRYTQGSDGWQEGACHM</sequence>
<dbReference type="InterPro" id="IPR007274">
    <property type="entry name" value="Cop_transporter"/>
</dbReference>
<keyword evidence="2 5" id="KW-0812">Transmembrane</keyword>
<dbReference type="RefSeq" id="XP_056033112.1">
    <property type="nucleotide sequence ID" value="XM_056167796.1"/>
</dbReference>
<dbReference type="GO" id="GO:0005375">
    <property type="term" value="F:copper ion transmembrane transporter activity"/>
    <property type="evidence" value="ECO:0007669"/>
    <property type="project" value="UniProtKB-UniRule"/>
</dbReference>
<evidence type="ECO:0000256" key="6">
    <source>
        <dbReference type="SAM" id="MobiDB-lite"/>
    </source>
</evidence>
<accession>A0A9W9EC77</accession>
<keyword evidence="8" id="KW-1185">Reference proteome</keyword>
<keyword evidence="5" id="KW-0406">Ion transport</keyword>
<keyword evidence="3 5" id="KW-1133">Transmembrane helix</keyword>
<dbReference type="PANTHER" id="PTHR12483">
    <property type="entry name" value="SOLUTE CARRIER FAMILY 31 COPPER TRANSPORTERS"/>
    <property type="match status" value="1"/>
</dbReference>
<keyword evidence="4 5" id="KW-0472">Membrane</keyword>
<evidence type="ECO:0000256" key="3">
    <source>
        <dbReference type="ARBA" id="ARBA00022989"/>
    </source>
</evidence>
<evidence type="ECO:0000256" key="2">
    <source>
        <dbReference type="ARBA" id="ARBA00022692"/>
    </source>
</evidence>
<dbReference type="EMBL" id="JAOPEN010000001">
    <property type="protein sequence ID" value="KAJ4864056.1"/>
    <property type="molecule type" value="Genomic_DNA"/>
</dbReference>
<evidence type="ECO:0000256" key="5">
    <source>
        <dbReference type="RuleBase" id="RU367022"/>
    </source>
</evidence>
<dbReference type="GeneID" id="80862484"/>
<dbReference type="AlphaFoldDB" id="A0A9W9EC77"/>
<dbReference type="Pfam" id="PF04145">
    <property type="entry name" value="Ctr"/>
    <property type="match status" value="1"/>
</dbReference>
<feature type="transmembrane region" description="Helical" evidence="5">
    <location>
        <begin position="25"/>
        <end position="45"/>
    </location>
</feature>
<gene>
    <name evidence="7" type="ORF">T069G_00586</name>
</gene>
<comment type="similarity">
    <text evidence="5">Belongs to the copper transporter (Ctr) (TC 1.A.56) family. SLC31A subfamily.</text>
</comment>
<proteinExistence type="inferred from homology"/>
<protein>
    <recommendedName>
        <fullName evidence="5">Copper transport protein</fullName>
    </recommendedName>
</protein>
<evidence type="ECO:0000256" key="4">
    <source>
        <dbReference type="ARBA" id="ARBA00023136"/>
    </source>
</evidence>